<proteinExistence type="predicted"/>
<dbReference type="InterPro" id="IPR013785">
    <property type="entry name" value="Aldolase_TIM"/>
</dbReference>
<organism evidence="2 3">
    <name type="scientific">Mucilaginibacter oryzae</name>
    <dbReference type="NCBI Taxonomy" id="468058"/>
    <lineage>
        <taxon>Bacteria</taxon>
        <taxon>Pseudomonadati</taxon>
        <taxon>Bacteroidota</taxon>
        <taxon>Sphingobacteriia</taxon>
        <taxon>Sphingobacteriales</taxon>
        <taxon>Sphingobacteriaceae</taxon>
        <taxon>Mucilaginibacter</taxon>
    </lineage>
</organism>
<dbReference type="PROSITE" id="PS51318">
    <property type="entry name" value="TAT"/>
    <property type="match status" value="1"/>
</dbReference>
<dbReference type="Proteomes" id="UP000245678">
    <property type="component" value="Unassembled WGS sequence"/>
</dbReference>
<sequence>MNQFKRKLTHSNTAITLTMQRRHFLKLSATTAAALLFSKLTHAIDNGASLINSPDEIWIQSGSEWVKLSASNGSRYTYREIAVSLKANGGALGIYASSPKQELNAIRLKWKHTTSASANFLGDHWERSYGDLQWKSIPAGIKNPWYVIIHDDKQTACFGVKTGANSICWWGVNDDSIELTLDTTSGGVGVLLGDRQLHAADVITTNAQTGEDPFMTTHRFCKMMCDKPRLPKQPVYGINDWYFAYGNNSSDLIRKTTAMMAELVTDHSNKPFSVIDAGWATYSPLLPGDGGWNDDFSKPNDKFKDMHALGDDIKKMGMRPGLWMRPLCARHDEKASLLAPKIPGRDDPKNPTLDPTIPENIAHIQHNFDVYKQWGYEMVKHDFSTYDIAGRWGFDMNNSFTSPGWHFNDRSKTNAEIILGLYRAIRQAAGENIYVIGCNTMSHLSAGIFELCRIGDDTSGNEWERTRKMGVNTLAFRLPQHNAFYAVDGDCVGITTKIEWKRNKQWLQLLAESGAPLFVSGQPEAMGEEQKKAVKTAFAQAAKVQPLGKPLDWMETLTPSKWKLNNRVVDFDWS</sequence>
<reference evidence="2 3" key="1">
    <citation type="submission" date="2018-05" db="EMBL/GenBank/DDBJ databases">
        <title>Genomic Encyclopedia of Archaeal and Bacterial Type Strains, Phase II (KMG-II): from individual species to whole genera.</title>
        <authorList>
            <person name="Goeker M."/>
        </authorList>
    </citation>
    <scope>NUCLEOTIDE SEQUENCE [LARGE SCALE GENOMIC DNA]</scope>
    <source>
        <strain evidence="2 3">DSM 19975</strain>
    </source>
</reference>
<dbReference type="SUPFAM" id="SSF51445">
    <property type="entry name" value="(Trans)glycosidases"/>
    <property type="match status" value="1"/>
</dbReference>
<keyword evidence="1" id="KW-0732">Signal</keyword>
<dbReference type="InterPro" id="IPR017853">
    <property type="entry name" value="GH"/>
</dbReference>
<dbReference type="AlphaFoldDB" id="A0A316HW20"/>
<feature type="signal peptide" evidence="1">
    <location>
        <begin position="1"/>
        <end position="43"/>
    </location>
</feature>
<accession>A0A316HW20</accession>
<evidence type="ECO:0000313" key="3">
    <source>
        <dbReference type="Proteomes" id="UP000245678"/>
    </source>
</evidence>
<evidence type="ECO:0000313" key="2">
    <source>
        <dbReference type="EMBL" id="PWK79172.1"/>
    </source>
</evidence>
<dbReference type="Gene3D" id="3.20.20.70">
    <property type="entry name" value="Aldolase class I"/>
    <property type="match status" value="1"/>
</dbReference>
<comment type="caution">
    <text evidence="2">The sequence shown here is derived from an EMBL/GenBank/DDBJ whole genome shotgun (WGS) entry which is preliminary data.</text>
</comment>
<protein>
    <submittedName>
        <fullName evidence="2">Alpha-galactosidase</fullName>
    </submittedName>
</protein>
<evidence type="ECO:0000256" key="1">
    <source>
        <dbReference type="SAM" id="SignalP"/>
    </source>
</evidence>
<dbReference type="InterPro" id="IPR006311">
    <property type="entry name" value="TAT_signal"/>
</dbReference>
<dbReference type="EMBL" id="QGHA01000002">
    <property type="protein sequence ID" value="PWK79172.1"/>
    <property type="molecule type" value="Genomic_DNA"/>
</dbReference>
<keyword evidence="3" id="KW-1185">Reference proteome</keyword>
<gene>
    <name evidence="2" type="ORF">LX99_01628</name>
</gene>
<name>A0A316HW20_9SPHI</name>
<feature type="chain" id="PRO_5016455146" evidence="1">
    <location>
        <begin position="44"/>
        <end position="574"/>
    </location>
</feature>